<evidence type="ECO:0000313" key="2">
    <source>
        <dbReference type="EMBL" id="GER34319.1"/>
    </source>
</evidence>
<keyword evidence="2" id="KW-0489">Methyltransferase</keyword>
<evidence type="ECO:0000256" key="1">
    <source>
        <dbReference type="SAM" id="MobiDB-lite"/>
    </source>
</evidence>
<dbReference type="EMBL" id="BKCP01004872">
    <property type="protein sequence ID" value="GER34319.1"/>
    <property type="molecule type" value="Genomic_DNA"/>
</dbReference>
<sequence length="128" mass="13763">MPPEAHRSRPRSADRHRNCNESADHVAVVVRRCRDPSVKSGKAHGEGAPSSPPPTTPPYSACRRPPPTAIADDHLVGIDLAFSRHHTRLVGVDGGGFELCRRVAAVAEGHGGRLVRAQGCRLRQTVGR</sequence>
<organism evidence="2 3">
    <name type="scientific">Striga asiatica</name>
    <name type="common">Asiatic witchweed</name>
    <name type="synonym">Buchnera asiatica</name>
    <dbReference type="NCBI Taxonomy" id="4170"/>
    <lineage>
        <taxon>Eukaryota</taxon>
        <taxon>Viridiplantae</taxon>
        <taxon>Streptophyta</taxon>
        <taxon>Embryophyta</taxon>
        <taxon>Tracheophyta</taxon>
        <taxon>Spermatophyta</taxon>
        <taxon>Magnoliopsida</taxon>
        <taxon>eudicotyledons</taxon>
        <taxon>Gunneridae</taxon>
        <taxon>Pentapetalae</taxon>
        <taxon>asterids</taxon>
        <taxon>lamiids</taxon>
        <taxon>Lamiales</taxon>
        <taxon>Orobanchaceae</taxon>
        <taxon>Buchnereae</taxon>
        <taxon>Striga</taxon>
    </lineage>
</organism>
<protein>
    <submittedName>
        <fullName evidence="2">S-adenosyl-L-methionine-dependentmethyltransferases superfamily protein</fullName>
    </submittedName>
</protein>
<dbReference type="AlphaFoldDB" id="A0A5A7PNJ2"/>
<gene>
    <name evidence="2" type="ORF">STAS_10534</name>
</gene>
<feature type="region of interest" description="Disordered" evidence="1">
    <location>
        <begin position="1"/>
        <end position="66"/>
    </location>
</feature>
<dbReference type="Proteomes" id="UP000325081">
    <property type="component" value="Unassembled WGS sequence"/>
</dbReference>
<comment type="caution">
    <text evidence="2">The sequence shown here is derived from an EMBL/GenBank/DDBJ whole genome shotgun (WGS) entry which is preliminary data.</text>
</comment>
<name>A0A5A7PNJ2_STRAF</name>
<reference evidence="3" key="1">
    <citation type="journal article" date="2019" name="Curr. Biol.">
        <title>Genome Sequence of Striga asiatica Provides Insight into the Evolution of Plant Parasitism.</title>
        <authorList>
            <person name="Yoshida S."/>
            <person name="Kim S."/>
            <person name="Wafula E.K."/>
            <person name="Tanskanen J."/>
            <person name="Kim Y.M."/>
            <person name="Honaas L."/>
            <person name="Yang Z."/>
            <person name="Spallek T."/>
            <person name="Conn C.E."/>
            <person name="Ichihashi Y."/>
            <person name="Cheong K."/>
            <person name="Cui S."/>
            <person name="Der J.P."/>
            <person name="Gundlach H."/>
            <person name="Jiao Y."/>
            <person name="Hori C."/>
            <person name="Ishida J.K."/>
            <person name="Kasahara H."/>
            <person name="Kiba T."/>
            <person name="Kim M.S."/>
            <person name="Koo N."/>
            <person name="Laohavisit A."/>
            <person name="Lee Y.H."/>
            <person name="Lumba S."/>
            <person name="McCourt P."/>
            <person name="Mortimer J.C."/>
            <person name="Mutuku J.M."/>
            <person name="Nomura T."/>
            <person name="Sasaki-Sekimoto Y."/>
            <person name="Seto Y."/>
            <person name="Wang Y."/>
            <person name="Wakatake T."/>
            <person name="Sakakibara H."/>
            <person name="Demura T."/>
            <person name="Yamaguchi S."/>
            <person name="Yoneyama K."/>
            <person name="Manabe R.I."/>
            <person name="Nelson D.C."/>
            <person name="Schulman A.H."/>
            <person name="Timko M.P."/>
            <person name="dePamphilis C.W."/>
            <person name="Choi D."/>
            <person name="Shirasu K."/>
        </authorList>
    </citation>
    <scope>NUCLEOTIDE SEQUENCE [LARGE SCALE GENOMIC DNA]</scope>
    <source>
        <strain evidence="3">cv. UVA1</strain>
    </source>
</reference>
<keyword evidence="3" id="KW-1185">Reference proteome</keyword>
<keyword evidence="2" id="KW-0808">Transferase</keyword>
<dbReference type="GO" id="GO:0008168">
    <property type="term" value="F:methyltransferase activity"/>
    <property type="evidence" value="ECO:0007669"/>
    <property type="project" value="UniProtKB-KW"/>
</dbReference>
<dbReference type="GO" id="GO:0032259">
    <property type="term" value="P:methylation"/>
    <property type="evidence" value="ECO:0007669"/>
    <property type="project" value="UniProtKB-KW"/>
</dbReference>
<accession>A0A5A7PNJ2</accession>
<feature type="compositionally biased region" description="Basic and acidic residues" evidence="1">
    <location>
        <begin position="1"/>
        <end position="24"/>
    </location>
</feature>
<evidence type="ECO:0000313" key="3">
    <source>
        <dbReference type="Proteomes" id="UP000325081"/>
    </source>
</evidence>
<proteinExistence type="predicted"/>